<name>A0ABN7XCB9_GIGMA</name>
<evidence type="ECO:0000313" key="1">
    <source>
        <dbReference type="EMBL" id="CAG8852501.1"/>
    </source>
</evidence>
<dbReference type="EMBL" id="CAJVQB010112598">
    <property type="protein sequence ID" value="CAG8852501.1"/>
    <property type="molecule type" value="Genomic_DNA"/>
</dbReference>
<protein>
    <submittedName>
        <fullName evidence="1">19816_t:CDS:1</fullName>
    </submittedName>
</protein>
<feature type="non-terminal residue" evidence="1">
    <location>
        <position position="1"/>
    </location>
</feature>
<reference evidence="1 2" key="1">
    <citation type="submission" date="2021-06" db="EMBL/GenBank/DDBJ databases">
        <authorList>
            <person name="Kallberg Y."/>
            <person name="Tangrot J."/>
            <person name="Rosling A."/>
        </authorList>
    </citation>
    <scope>NUCLEOTIDE SEQUENCE [LARGE SCALE GENOMIC DNA]</scope>
    <source>
        <strain evidence="1 2">120-4 pot B 10/14</strain>
    </source>
</reference>
<feature type="non-terminal residue" evidence="1">
    <location>
        <position position="204"/>
    </location>
</feature>
<comment type="caution">
    <text evidence="1">The sequence shown here is derived from an EMBL/GenBank/DDBJ whole genome shotgun (WGS) entry which is preliminary data.</text>
</comment>
<sequence>ESGKLQTKLIQTNELSKRTQNELNNSSDNESIISESSDIFAISIISNEQDYGFFDSLKTIVPEQSNEWQSYFPNESYADFIKLIINNNLSNSVGDDIIKFFNKHANRIDKPLPSSIQQGKSYIDKTEQTIHDFTNKIVFEFEEKKYLMNYKNIFDGVKELLSKEDIANSSKLLAIILYSDSTTCDKFGKTSKHPIYMTLGNIPM</sequence>
<evidence type="ECO:0000313" key="2">
    <source>
        <dbReference type="Proteomes" id="UP000789901"/>
    </source>
</evidence>
<accession>A0ABN7XCB9</accession>
<dbReference type="Proteomes" id="UP000789901">
    <property type="component" value="Unassembled WGS sequence"/>
</dbReference>
<organism evidence="1 2">
    <name type="scientific">Gigaspora margarita</name>
    <dbReference type="NCBI Taxonomy" id="4874"/>
    <lineage>
        <taxon>Eukaryota</taxon>
        <taxon>Fungi</taxon>
        <taxon>Fungi incertae sedis</taxon>
        <taxon>Mucoromycota</taxon>
        <taxon>Glomeromycotina</taxon>
        <taxon>Glomeromycetes</taxon>
        <taxon>Diversisporales</taxon>
        <taxon>Gigasporaceae</taxon>
        <taxon>Gigaspora</taxon>
    </lineage>
</organism>
<keyword evidence="2" id="KW-1185">Reference proteome</keyword>
<proteinExistence type="predicted"/>
<gene>
    <name evidence="1" type="ORF">GMARGA_LOCUS41322</name>
</gene>